<keyword evidence="6" id="KW-0964">Secreted</keyword>
<keyword evidence="6" id="KW-0732">Signal</keyword>
<dbReference type="Pfam" id="PF03283">
    <property type="entry name" value="PAE"/>
    <property type="match status" value="1"/>
</dbReference>
<name>A0AAE1RC78_9SOLA</name>
<sequence length="395" mass="44336">MEHTKLQGLCLFICSLIMLNGKTVLGSNGDYMDGDYMVDLTILESAVSKGAVCLDGSPPAYYYDKGHGEGANNWIIYFRGGEWCYNVTNCLDRTKTEKGSSKLALKQRSFYGILSNNKTVNSDFYNWNRVMVIYCDGSSFTGEVEEVDPATNLHFRGARIFLALIEHFLAEGMKNAKNAILTGGSAGGLPALIHCDRFRALLPNSARVKCLADGSYFLDRKNKKEMTFMETVNEGLINLHHSAKMLPSSCTSKMKPSLCLFPQYFQEGIKTPFFIVNSMFDSFQINKTLPGYYEDLFNNTCSSCLVKNLQDFKHEFLSALPKQSHSSSRGMFIDSCLIHAHITSSVGWNGFSVHNKTIAEAFSDWYFDRSPVQLIDKPDLPLNCYKFPSVTNFCH</sequence>
<dbReference type="GO" id="GO:0052793">
    <property type="term" value="F:pectin acetylesterase activity"/>
    <property type="evidence" value="ECO:0007669"/>
    <property type="project" value="TreeGrafter"/>
</dbReference>
<dbReference type="Proteomes" id="UP001291623">
    <property type="component" value="Unassembled WGS sequence"/>
</dbReference>
<comment type="function">
    <text evidence="1 6">Hydrolyzes acetyl esters in homogalacturonan regions of pectin. In type I primary cell wall, galacturonic acid residues of pectin can be acetylated at the O-2 and O-3 positions. Decreasing the degree of acetylation of pectin gels in vitro alters their physical properties.</text>
</comment>
<keyword evidence="4 6" id="KW-0134">Cell wall</keyword>
<dbReference type="GO" id="GO:0071555">
    <property type="term" value="P:cell wall organization"/>
    <property type="evidence" value="ECO:0007669"/>
    <property type="project" value="UniProtKB-KW"/>
</dbReference>
<evidence type="ECO:0000256" key="6">
    <source>
        <dbReference type="RuleBase" id="RU363114"/>
    </source>
</evidence>
<dbReference type="GO" id="GO:0009505">
    <property type="term" value="C:plant-type cell wall"/>
    <property type="evidence" value="ECO:0007669"/>
    <property type="project" value="TreeGrafter"/>
</dbReference>
<dbReference type="PANTHER" id="PTHR21562:SF93">
    <property type="entry name" value="PECTIN ACETYLESTERASE 8"/>
    <property type="match status" value="1"/>
</dbReference>
<evidence type="ECO:0000313" key="7">
    <source>
        <dbReference type="EMBL" id="KAK4349454.1"/>
    </source>
</evidence>
<gene>
    <name evidence="7" type="ORF">RND71_032209</name>
</gene>
<comment type="subcellular location">
    <subcellularLocation>
        <location evidence="2 6">Secreted</location>
        <location evidence="2 6">Cell wall</location>
    </subcellularLocation>
</comment>
<keyword evidence="8" id="KW-1185">Reference proteome</keyword>
<dbReference type="InterPro" id="IPR029058">
    <property type="entry name" value="AB_hydrolase_fold"/>
</dbReference>
<feature type="signal peptide" evidence="6">
    <location>
        <begin position="1"/>
        <end position="26"/>
    </location>
</feature>
<keyword evidence="6" id="KW-0378">Hydrolase</keyword>
<proteinExistence type="inferred from homology"/>
<dbReference type="EMBL" id="JAVYJV010000017">
    <property type="protein sequence ID" value="KAK4349454.1"/>
    <property type="molecule type" value="Genomic_DNA"/>
</dbReference>
<organism evidence="7 8">
    <name type="scientific">Anisodus tanguticus</name>
    <dbReference type="NCBI Taxonomy" id="243964"/>
    <lineage>
        <taxon>Eukaryota</taxon>
        <taxon>Viridiplantae</taxon>
        <taxon>Streptophyta</taxon>
        <taxon>Embryophyta</taxon>
        <taxon>Tracheophyta</taxon>
        <taxon>Spermatophyta</taxon>
        <taxon>Magnoliopsida</taxon>
        <taxon>eudicotyledons</taxon>
        <taxon>Gunneridae</taxon>
        <taxon>Pentapetalae</taxon>
        <taxon>asterids</taxon>
        <taxon>lamiids</taxon>
        <taxon>Solanales</taxon>
        <taxon>Solanaceae</taxon>
        <taxon>Solanoideae</taxon>
        <taxon>Hyoscyameae</taxon>
        <taxon>Anisodus</taxon>
    </lineage>
</organism>
<evidence type="ECO:0000313" key="8">
    <source>
        <dbReference type="Proteomes" id="UP001291623"/>
    </source>
</evidence>
<dbReference type="SUPFAM" id="SSF53474">
    <property type="entry name" value="alpha/beta-Hydrolases"/>
    <property type="match status" value="1"/>
</dbReference>
<reference evidence="7" key="1">
    <citation type="submission" date="2023-12" db="EMBL/GenBank/DDBJ databases">
        <title>Genome assembly of Anisodus tanguticus.</title>
        <authorList>
            <person name="Wang Y.-J."/>
        </authorList>
    </citation>
    <scope>NUCLEOTIDE SEQUENCE</scope>
    <source>
        <strain evidence="7">KB-2021</strain>
        <tissue evidence="7">Leaf</tissue>
    </source>
</reference>
<evidence type="ECO:0000256" key="4">
    <source>
        <dbReference type="ARBA" id="ARBA00022512"/>
    </source>
</evidence>
<comment type="similarity">
    <text evidence="3 6">Belongs to the pectinacetylesterase family.</text>
</comment>
<dbReference type="AlphaFoldDB" id="A0AAE1RC78"/>
<keyword evidence="5 6" id="KW-0961">Cell wall biogenesis/degradation</keyword>
<feature type="chain" id="PRO_5041775851" description="Pectin acetylesterase" evidence="6">
    <location>
        <begin position="27"/>
        <end position="395"/>
    </location>
</feature>
<accession>A0AAE1RC78</accession>
<dbReference type="EC" id="3.1.1.-" evidence="6"/>
<evidence type="ECO:0000256" key="2">
    <source>
        <dbReference type="ARBA" id="ARBA00004191"/>
    </source>
</evidence>
<evidence type="ECO:0000256" key="3">
    <source>
        <dbReference type="ARBA" id="ARBA00005784"/>
    </source>
</evidence>
<dbReference type="PANTHER" id="PTHR21562">
    <property type="entry name" value="NOTUM-RELATED"/>
    <property type="match status" value="1"/>
</dbReference>
<evidence type="ECO:0000256" key="5">
    <source>
        <dbReference type="ARBA" id="ARBA00023316"/>
    </source>
</evidence>
<protein>
    <recommendedName>
        <fullName evidence="6">Pectin acetylesterase</fullName>
        <ecNumber evidence="6">3.1.1.-</ecNumber>
    </recommendedName>
</protein>
<evidence type="ECO:0000256" key="1">
    <source>
        <dbReference type="ARBA" id="ARBA00003534"/>
    </source>
</evidence>
<dbReference type="InterPro" id="IPR004963">
    <property type="entry name" value="PAE/NOTUM"/>
</dbReference>
<comment type="caution">
    <text evidence="7">The sequence shown here is derived from an EMBL/GenBank/DDBJ whole genome shotgun (WGS) entry which is preliminary data.</text>
</comment>